<dbReference type="Proteomes" id="UP000646749">
    <property type="component" value="Unassembled WGS sequence"/>
</dbReference>
<dbReference type="SUPFAM" id="SSF54427">
    <property type="entry name" value="NTF2-like"/>
    <property type="match status" value="1"/>
</dbReference>
<evidence type="ECO:0000256" key="1">
    <source>
        <dbReference type="ARBA" id="ARBA00010641"/>
    </source>
</evidence>
<evidence type="ECO:0000256" key="4">
    <source>
        <dbReference type="ARBA" id="ARBA00023082"/>
    </source>
</evidence>
<keyword evidence="8" id="KW-0240">DNA-directed RNA polymerase</keyword>
<dbReference type="NCBIfam" id="TIGR02937">
    <property type="entry name" value="sigma70-ECF"/>
    <property type="match status" value="1"/>
</dbReference>
<evidence type="ECO:0000313" key="8">
    <source>
        <dbReference type="EMBL" id="GIG88610.1"/>
    </source>
</evidence>
<dbReference type="Pfam" id="PF08281">
    <property type="entry name" value="Sigma70_r4_2"/>
    <property type="match status" value="1"/>
</dbReference>
<dbReference type="InterPro" id="IPR007627">
    <property type="entry name" value="RNA_pol_sigma70_r2"/>
</dbReference>
<evidence type="ECO:0000313" key="9">
    <source>
        <dbReference type="Proteomes" id="UP000646749"/>
    </source>
</evidence>
<feature type="domain" description="RNA polymerase sigma factor 70 region 4 type 2" evidence="7">
    <location>
        <begin position="114"/>
        <end position="163"/>
    </location>
</feature>
<dbReference type="Gene3D" id="3.10.450.50">
    <property type="match status" value="1"/>
</dbReference>
<evidence type="ECO:0000259" key="7">
    <source>
        <dbReference type="Pfam" id="PF08281"/>
    </source>
</evidence>
<dbReference type="Gene3D" id="1.10.10.10">
    <property type="entry name" value="Winged helix-like DNA-binding domain superfamily/Winged helix DNA-binding domain"/>
    <property type="match status" value="1"/>
</dbReference>
<dbReference type="PANTHER" id="PTHR30173:SF43">
    <property type="entry name" value="ECF RNA POLYMERASE SIGMA FACTOR SIGI-RELATED"/>
    <property type="match status" value="1"/>
</dbReference>
<dbReference type="GO" id="GO:0000428">
    <property type="term" value="C:DNA-directed RNA polymerase complex"/>
    <property type="evidence" value="ECO:0007669"/>
    <property type="project" value="UniProtKB-KW"/>
</dbReference>
<dbReference type="PANTHER" id="PTHR30173">
    <property type="entry name" value="SIGMA 19 FACTOR"/>
    <property type="match status" value="1"/>
</dbReference>
<comment type="similarity">
    <text evidence="1">Belongs to the sigma-70 factor family. ECF subfamily.</text>
</comment>
<keyword evidence="4" id="KW-0731">Sigma factor</keyword>
<dbReference type="InterPro" id="IPR013325">
    <property type="entry name" value="RNA_pol_sigma_r2"/>
</dbReference>
<evidence type="ECO:0000256" key="5">
    <source>
        <dbReference type="ARBA" id="ARBA00023163"/>
    </source>
</evidence>
<dbReference type="InterPro" id="IPR036388">
    <property type="entry name" value="WH-like_DNA-bd_sf"/>
</dbReference>
<keyword evidence="3" id="KW-0805">Transcription regulation</keyword>
<proteinExistence type="inferred from homology"/>
<dbReference type="EMBL" id="BONW01000016">
    <property type="protein sequence ID" value="GIG88610.1"/>
    <property type="molecule type" value="Genomic_DNA"/>
</dbReference>
<dbReference type="InterPro" id="IPR032710">
    <property type="entry name" value="NTF2-like_dom_sf"/>
</dbReference>
<dbReference type="RefSeq" id="WP_203867114.1">
    <property type="nucleotide sequence ID" value="NZ_BONW01000016.1"/>
</dbReference>
<evidence type="ECO:0000256" key="3">
    <source>
        <dbReference type="ARBA" id="ARBA00023015"/>
    </source>
</evidence>
<feature type="domain" description="RNA polymerase sigma-70 region 2" evidence="6">
    <location>
        <begin position="13"/>
        <end position="76"/>
    </location>
</feature>
<evidence type="ECO:0000256" key="2">
    <source>
        <dbReference type="ARBA" id="ARBA00011344"/>
    </source>
</evidence>
<dbReference type="Pfam" id="PF04542">
    <property type="entry name" value="Sigma70_r2"/>
    <property type="match status" value="1"/>
</dbReference>
<dbReference type="Gene3D" id="1.10.1740.10">
    <property type="match status" value="1"/>
</dbReference>
<dbReference type="InterPro" id="IPR052704">
    <property type="entry name" value="ECF_Sigma-70_Domain"/>
</dbReference>
<dbReference type="InterPro" id="IPR013249">
    <property type="entry name" value="RNA_pol_sigma70_r4_t2"/>
</dbReference>
<sequence length="303" mass="32501">MSADELLADRFARDRPHLRAVAYRMVGSLPDAEDAVQQAWLKASRADLREVRNLTGWLTTVTARECLDLLRTRRRRAEVALPEPEFPAPEAGPGGTPVRTAEEEVLLAESVGLALLVVLDRLSPAQRVAFVLHDLFSVPFDEVGRVLDRSAVAAKKLASRARNQVHGAAPADRRPAARHLPLVAAFLAASRGGDLETLLDLLAPDVVRRADPVLLPPGMPTELRGARTVAEETRHFAARARMGSVAWADGGPGIVIAPGGRLMAVLRLTVEAGRIAIIEVVGDRARLDAVTIALPPGPGRYAG</sequence>
<dbReference type="SUPFAM" id="SSF88946">
    <property type="entry name" value="Sigma2 domain of RNA polymerase sigma factors"/>
    <property type="match status" value="1"/>
</dbReference>
<protein>
    <submittedName>
        <fullName evidence="8">DNA-directed RNA polymerase sigma-70 factor</fullName>
    </submittedName>
</protein>
<comment type="subunit">
    <text evidence="2">Interacts transiently with the RNA polymerase catalytic core formed by RpoA, RpoB, RpoC and RpoZ (2 alpha, 1 beta, 1 beta' and 1 omega subunit) to form the RNA polymerase holoenzyme that can initiate transcription.</text>
</comment>
<keyword evidence="9" id="KW-1185">Reference proteome</keyword>
<reference evidence="8 9" key="1">
    <citation type="submission" date="2021-01" db="EMBL/GenBank/DDBJ databases">
        <title>Whole genome shotgun sequence of Plantactinospora endophytica NBRC 110450.</title>
        <authorList>
            <person name="Komaki H."/>
            <person name="Tamura T."/>
        </authorList>
    </citation>
    <scope>NUCLEOTIDE SEQUENCE [LARGE SCALE GENOMIC DNA]</scope>
    <source>
        <strain evidence="8 9">NBRC 110450</strain>
    </source>
</reference>
<dbReference type="InterPro" id="IPR013324">
    <property type="entry name" value="RNA_pol_sigma_r3/r4-like"/>
</dbReference>
<dbReference type="SUPFAM" id="SSF88659">
    <property type="entry name" value="Sigma3 and sigma4 domains of RNA polymerase sigma factors"/>
    <property type="match status" value="1"/>
</dbReference>
<accession>A0ABQ4E1M0</accession>
<gene>
    <name evidence="8" type="primary">rpoE_16</name>
    <name evidence="8" type="ORF">Pen02_35460</name>
</gene>
<comment type="caution">
    <text evidence="8">The sequence shown here is derived from an EMBL/GenBank/DDBJ whole genome shotgun (WGS) entry which is preliminary data.</text>
</comment>
<keyword evidence="5" id="KW-0804">Transcription</keyword>
<organism evidence="8 9">
    <name type="scientific">Plantactinospora endophytica</name>
    <dbReference type="NCBI Taxonomy" id="673535"/>
    <lineage>
        <taxon>Bacteria</taxon>
        <taxon>Bacillati</taxon>
        <taxon>Actinomycetota</taxon>
        <taxon>Actinomycetes</taxon>
        <taxon>Micromonosporales</taxon>
        <taxon>Micromonosporaceae</taxon>
        <taxon>Plantactinospora</taxon>
    </lineage>
</organism>
<name>A0ABQ4E1M0_9ACTN</name>
<dbReference type="InterPro" id="IPR014284">
    <property type="entry name" value="RNA_pol_sigma-70_dom"/>
</dbReference>
<evidence type="ECO:0000259" key="6">
    <source>
        <dbReference type="Pfam" id="PF04542"/>
    </source>
</evidence>